<dbReference type="Proteomes" id="UP000288943">
    <property type="component" value="Chromosome"/>
</dbReference>
<evidence type="ECO:0000256" key="4">
    <source>
        <dbReference type="RuleBase" id="RU365031"/>
    </source>
</evidence>
<keyword evidence="3 4" id="KW-0012">Acyltransferase</keyword>
<dbReference type="GO" id="GO:0046353">
    <property type="term" value="F:aminoglycoside 3-N-acetyltransferase activity"/>
    <property type="evidence" value="ECO:0007669"/>
    <property type="project" value="UniProtKB-EC"/>
</dbReference>
<dbReference type="AlphaFoldDB" id="A0A410WUP6"/>
<reference evidence="6 7" key="1">
    <citation type="submission" date="2018-01" db="EMBL/GenBank/DDBJ databases">
        <title>The whole genome sequencing and assembly of Paenibacillus chitinolyticus KCCM 41400 strain.</title>
        <authorList>
            <person name="Kim J.-Y."/>
            <person name="Park M.-K."/>
            <person name="Lee Y.-J."/>
            <person name="Yi H."/>
            <person name="Bahn Y.-S."/>
            <person name="Kim J.F."/>
            <person name="Lee D.-W."/>
        </authorList>
    </citation>
    <scope>NUCLEOTIDE SEQUENCE [LARGE SCALE GENOMIC DNA]</scope>
    <source>
        <strain evidence="6 7">KCCM 41400</strain>
    </source>
</reference>
<proteinExistence type="inferred from homology"/>
<evidence type="ECO:0000256" key="2">
    <source>
        <dbReference type="ARBA" id="ARBA00022679"/>
    </source>
</evidence>
<dbReference type="PANTHER" id="PTHR11104:SF0">
    <property type="entry name" value="SPBETA PROPHAGE-DERIVED AMINOGLYCOSIDE N(3')-ACETYLTRANSFERASE-LIKE PROTEIN YOKD"/>
    <property type="match status" value="1"/>
</dbReference>
<dbReference type="GO" id="GO:0046677">
    <property type="term" value="P:response to antibiotic"/>
    <property type="evidence" value="ECO:0007669"/>
    <property type="project" value="UniProtKB-KW"/>
</dbReference>
<dbReference type="Proteomes" id="UP001527202">
    <property type="component" value="Unassembled WGS sequence"/>
</dbReference>
<protein>
    <recommendedName>
        <fullName evidence="4">Aminoglycoside N(3)-acetyltransferase</fullName>
        <ecNumber evidence="4">2.3.1.-</ecNumber>
    </recommendedName>
</protein>
<name>A0A410WUP6_9BACL</name>
<keyword evidence="4" id="KW-0046">Antibiotic resistance</keyword>
<organism evidence="6 7">
    <name type="scientific">Paenibacillus chitinolyticus</name>
    <dbReference type="NCBI Taxonomy" id="79263"/>
    <lineage>
        <taxon>Bacteria</taxon>
        <taxon>Bacillati</taxon>
        <taxon>Bacillota</taxon>
        <taxon>Bacilli</taxon>
        <taxon>Bacillales</taxon>
        <taxon>Paenibacillaceae</taxon>
        <taxon>Paenibacillus</taxon>
    </lineage>
</organism>
<dbReference type="Pfam" id="PF02522">
    <property type="entry name" value="Antibiotic_NAT"/>
    <property type="match status" value="1"/>
</dbReference>
<evidence type="ECO:0000313" key="8">
    <source>
        <dbReference type="Proteomes" id="UP001527202"/>
    </source>
</evidence>
<gene>
    <name evidence="5" type="ORF">M5X16_05315</name>
    <name evidence="6" type="ORF">PC41400_10400</name>
</gene>
<evidence type="ECO:0000313" key="7">
    <source>
        <dbReference type="Proteomes" id="UP000288943"/>
    </source>
</evidence>
<dbReference type="EC" id="2.3.1.-" evidence="4"/>
<dbReference type="InterPro" id="IPR028345">
    <property type="entry name" value="Antibiotic_NAT-like"/>
</dbReference>
<dbReference type="EMBL" id="JAMDMJ010000004">
    <property type="protein sequence ID" value="MCY9595194.1"/>
    <property type="molecule type" value="Genomic_DNA"/>
</dbReference>
<evidence type="ECO:0000313" key="5">
    <source>
        <dbReference type="EMBL" id="MCY9595194.1"/>
    </source>
</evidence>
<dbReference type="PANTHER" id="PTHR11104">
    <property type="entry name" value="AMINOGLYCOSIDE N3-ACETYLTRANSFERASE"/>
    <property type="match status" value="1"/>
</dbReference>
<comment type="catalytic activity">
    <reaction evidence="4">
        <text>a 2-deoxystreptamine antibiotic + acetyl-CoA = an N(3)-acetyl-2-deoxystreptamine antibiotic + CoA + H(+)</text>
        <dbReference type="Rhea" id="RHEA:12665"/>
        <dbReference type="ChEBI" id="CHEBI:15378"/>
        <dbReference type="ChEBI" id="CHEBI:57287"/>
        <dbReference type="ChEBI" id="CHEBI:57288"/>
        <dbReference type="ChEBI" id="CHEBI:57921"/>
        <dbReference type="ChEBI" id="CHEBI:77452"/>
        <dbReference type="EC" id="2.3.1.81"/>
    </reaction>
</comment>
<accession>A0A410WUP6</accession>
<reference evidence="5 8" key="2">
    <citation type="submission" date="2022-05" db="EMBL/GenBank/DDBJ databases">
        <title>Genome Sequencing of Bee-Associated Microbes.</title>
        <authorList>
            <person name="Dunlap C."/>
        </authorList>
    </citation>
    <scope>NUCLEOTIDE SEQUENCE [LARGE SCALE GENOMIC DNA]</scope>
    <source>
        <strain evidence="5 8">NRRL B-23120</strain>
    </source>
</reference>
<dbReference type="RefSeq" id="WP_042230784.1">
    <property type="nucleotide sequence ID" value="NZ_CP026520.1"/>
</dbReference>
<dbReference type="KEGG" id="pchi:PC41400_10400"/>
<keyword evidence="2 4" id="KW-0808">Transferase</keyword>
<keyword evidence="8" id="KW-1185">Reference proteome</keyword>
<dbReference type="SUPFAM" id="SSF110710">
    <property type="entry name" value="TTHA0583/YokD-like"/>
    <property type="match status" value="1"/>
</dbReference>
<dbReference type="OrthoDB" id="7330654at2"/>
<evidence type="ECO:0000256" key="3">
    <source>
        <dbReference type="ARBA" id="ARBA00023315"/>
    </source>
</evidence>
<comment type="similarity">
    <text evidence="1 4">Belongs to the antibiotic N-acetyltransferase family.</text>
</comment>
<sequence>MAIDTIIERTGKRPHTAESLAEDLRRLGVKEGMTLLVHSSLSSLGWVCGGTQAVIAAIRDALGSQGTLMMPTHSGDLSEPSAWNNPPVPEEWWDVIRSTMPAYKAEETRTFFMGALPEAFRTYPGVMRSSHPQVSFAAIGPQAQKLTGSHSLAYGLGEGSPLARLYELDGHVLLLGVGHGSNTSIHLAEYRAEYASKKEVTNGAPVLDGEGVRQWVEFPDVGIDSDDFERAGADFEVRNSPVIRGKVGSAEAALMPQRPLVDYAAVWMSLHR</sequence>
<dbReference type="EMBL" id="CP026520">
    <property type="protein sequence ID" value="QAV18054.1"/>
    <property type="molecule type" value="Genomic_DNA"/>
</dbReference>
<evidence type="ECO:0000256" key="1">
    <source>
        <dbReference type="ARBA" id="ARBA00006383"/>
    </source>
</evidence>
<evidence type="ECO:0000313" key="6">
    <source>
        <dbReference type="EMBL" id="QAV18054.1"/>
    </source>
</evidence>
<dbReference type="InterPro" id="IPR003679">
    <property type="entry name" value="Amioglycoside_AcTrfase"/>
</dbReference>
<dbReference type="GeneID" id="95375215"/>